<feature type="domain" description="C-JID" evidence="4">
    <location>
        <begin position="116"/>
        <end position="246"/>
    </location>
</feature>
<sequence>MKSLMELHLKNTAIKDLPTNISRLKNLKRLILGGCSDLWDGLISNQLCNLQKLNISQCKMAGQILVLPSSLQEIDAHHCTSKDLSGLLWLCHLNWLKSTTEELKCWKLGAVIPESNGIPEWIRYQNMGSEVTTELPTNWSEDPDFLGFVVSCVSRHIPTSDFVLECELNLHGNGFEFKDECCLRCSCDSHGNFKDLIDQVWVGWYPKIAIPKEHHHKYTHINASFRGRRTEINLKKCGINLIFAGDQQNHMPMLEHPQNSGDNGSALQDTDGNVHGANQDDEGTDGNRKRRRDDSLPDVVEEPHYKRLGAPNTDPLL</sequence>
<dbReference type="AlphaFoldDB" id="A0A438FHA4"/>
<accession>A0A438FHA4</accession>
<organism evidence="5 6">
    <name type="scientific">Vitis vinifera</name>
    <name type="common">Grape</name>
    <dbReference type="NCBI Taxonomy" id="29760"/>
    <lineage>
        <taxon>Eukaryota</taxon>
        <taxon>Viridiplantae</taxon>
        <taxon>Streptophyta</taxon>
        <taxon>Embryophyta</taxon>
        <taxon>Tracheophyta</taxon>
        <taxon>Spermatophyta</taxon>
        <taxon>Magnoliopsida</taxon>
        <taxon>eudicotyledons</taxon>
        <taxon>Gunneridae</taxon>
        <taxon>Pentapetalae</taxon>
        <taxon>rosids</taxon>
        <taxon>Vitales</taxon>
        <taxon>Vitaceae</taxon>
        <taxon>Viteae</taxon>
        <taxon>Vitis</taxon>
    </lineage>
</organism>
<dbReference type="Gene3D" id="3.80.10.10">
    <property type="entry name" value="Ribonuclease Inhibitor"/>
    <property type="match status" value="1"/>
</dbReference>
<dbReference type="InterPro" id="IPR032675">
    <property type="entry name" value="LRR_dom_sf"/>
</dbReference>
<feature type="compositionally biased region" description="Polar residues" evidence="3">
    <location>
        <begin position="257"/>
        <end position="271"/>
    </location>
</feature>
<dbReference type="Proteomes" id="UP000288805">
    <property type="component" value="Unassembled WGS sequence"/>
</dbReference>
<reference evidence="5 6" key="1">
    <citation type="journal article" date="2018" name="PLoS Genet.">
        <title>Population sequencing reveals clonal diversity and ancestral inbreeding in the grapevine cultivar Chardonnay.</title>
        <authorList>
            <person name="Roach M.J."/>
            <person name="Johnson D.L."/>
            <person name="Bohlmann J."/>
            <person name="van Vuuren H.J."/>
            <person name="Jones S.J."/>
            <person name="Pretorius I.S."/>
            <person name="Schmidt S.A."/>
            <person name="Borneman A.R."/>
        </authorList>
    </citation>
    <scope>NUCLEOTIDE SEQUENCE [LARGE SCALE GENOMIC DNA]</scope>
    <source>
        <strain evidence="6">cv. Chardonnay</strain>
        <tissue evidence="5">Leaf</tissue>
    </source>
</reference>
<evidence type="ECO:0000259" key="4">
    <source>
        <dbReference type="Pfam" id="PF20160"/>
    </source>
</evidence>
<evidence type="ECO:0000313" key="5">
    <source>
        <dbReference type="EMBL" id="RVW59379.1"/>
    </source>
</evidence>
<evidence type="ECO:0000313" key="6">
    <source>
        <dbReference type="Proteomes" id="UP000288805"/>
    </source>
</evidence>
<gene>
    <name evidence="5" type="ORF">CK203_103220</name>
</gene>
<evidence type="ECO:0000256" key="2">
    <source>
        <dbReference type="ARBA" id="ARBA00022737"/>
    </source>
</evidence>
<protein>
    <recommendedName>
        <fullName evidence="4">C-JID domain-containing protein</fullName>
    </recommendedName>
</protein>
<dbReference type="SUPFAM" id="SSF52058">
    <property type="entry name" value="L domain-like"/>
    <property type="match status" value="1"/>
</dbReference>
<keyword evidence="1" id="KW-0433">Leucine-rich repeat</keyword>
<evidence type="ECO:0000256" key="3">
    <source>
        <dbReference type="SAM" id="MobiDB-lite"/>
    </source>
</evidence>
<dbReference type="EMBL" id="QGNW01000894">
    <property type="protein sequence ID" value="RVW59379.1"/>
    <property type="molecule type" value="Genomic_DNA"/>
</dbReference>
<name>A0A438FHA4_VITVI</name>
<dbReference type="Pfam" id="PF20160">
    <property type="entry name" value="C-JID"/>
    <property type="match status" value="1"/>
</dbReference>
<proteinExistence type="predicted"/>
<keyword evidence="2" id="KW-0677">Repeat</keyword>
<dbReference type="InterPro" id="IPR045344">
    <property type="entry name" value="C-JID"/>
</dbReference>
<evidence type="ECO:0000256" key="1">
    <source>
        <dbReference type="ARBA" id="ARBA00022614"/>
    </source>
</evidence>
<comment type="caution">
    <text evidence="5">The sequence shown here is derived from an EMBL/GenBank/DDBJ whole genome shotgun (WGS) entry which is preliminary data.</text>
</comment>
<feature type="region of interest" description="Disordered" evidence="3">
    <location>
        <begin position="251"/>
        <end position="317"/>
    </location>
</feature>